<name>A0A8J2LQ79_9HEXA</name>
<accession>A0A8J2LQ79</accession>
<comment type="similarity">
    <text evidence="1">Belongs to the GcvT family.</text>
</comment>
<dbReference type="Pfam" id="PF01571">
    <property type="entry name" value="GCV_T"/>
    <property type="match status" value="1"/>
</dbReference>
<evidence type="ECO:0000256" key="1">
    <source>
        <dbReference type="ARBA" id="ARBA00008609"/>
    </source>
</evidence>
<evidence type="ECO:0000259" key="2">
    <source>
        <dbReference type="Pfam" id="PF01266"/>
    </source>
</evidence>
<dbReference type="Pfam" id="PF16350">
    <property type="entry name" value="FAO_M"/>
    <property type="match status" value="1"/>
</dbReference>
<dbReference type="InterPro" id="IPR006222">
    <property type="entry name" value="GCVT_N"/>
</dbReference>
<evidence type="ECO:0000259" key="5">
    <source>
        <dbReference type="Pfam" id="PF16350"/>
    </source>
</evidence>
<evidence type="ECO:0000259" key="3">
    <source>
        <dbReference type="Pfam" id="PF01571"/>
    </source>
</evidence>
<dbReference type="AlphaFoldDB" id="A0A8J2LQ79"/>
<sequence>AEVVICGSGIVGNSVAYNLIQKGITDVVIIQLQRNDSNFIGSLYAEIGSSISRLRSFQQEHVILSSLSLYKSLQEQGFDVGLCLNGGLYVAQNRESMTTICRRKDLLTHTGSLQVEILRPQEIRERFPQVTAEDLVGGALVHDDAVANPAAISKALLSLATQGGAQVVSDCDFKKVLVDRGRVKGVKTDKGVINCKYFVNSAGWYAWEFGQRQNPAVRIPVHTVGRHYLKTNPVEDALPKDFPTIIDYDSYVYINKLQDNSLVIGGFAKNAKPVFIDKVPDDPTELTFDWDHFAPTLDGAIRRLPVLKSCQTNLYTSQADSFSADGRWIIGETPEIQNYYVAAATNGNALEVGGGMGAFLAHWIAKGRRNAPLLNFDVLRFVDTHNCKKFLHDRSSEAVSKQFEAEIPYVTFFSKARNIRCSPLNATLNECGAVNGELMGYEVPLYFDPETPNSQGNILPQSTHFKPDYFEFVKKEHNACVKGVGVLDQSSYGKFLVSSAGHQVVDYLQRLCSSNVDIPIGHICGTGMLNPNGGYETDCVIVRTGKYRYKVLTPSRLQTKTPTWMKKFLPADDSVLFHDITSMYSVIQLIGPKSPSILSKVAQRDMKMRPMRSQVVDLSYAPYIQEIMRAGKDYGAKNAGWYAHRTLRMEQYLSFWGDEINTFVSPVEIDRVGKIDLTKDFMGKEAIQKQVKDGVKKRLACFMLKTTETGYSMEHDCWPIGGEPIFRNGKYIGYVTSGMYGFTNNAMMLHAFVTNPGNDSEESGIVTNEYIRDNDAIYHVDLAGKRFKIEHSSRVKIGAKKKLKTTT</sequence>
<dbReference type="Pfam" id="PF08669">
    <property type="entry name" value="GCV_T_C"/>
    <property type="match status" value="1"/>
</dbReference>
<feature type="non-terminal residue" evidence="6">
    <location>
        <position position="1"/>
    </location>
</feature>
<dbReference type="InterPro" id="IPR028896">
    <property type="entry name" value="GcvT/YgfZ/DmdA"/>
</dbReference>
<protein>
    <recommendedName>
        <fullName evidence="8">Pyruvate dehydrogenase phosphatase regulatory subunit, mitochondrial</fullName>
    </recommendedName>
</protein>
<feature type="domain" description="Aminomethyltransferase C-terminal" evidence="4">
    <location>
        <begin position="717"/>
        <end position="791"/>
    </location>
</feature>
<dbReference type="PANTHER" id="PTHR43757">
    <property type="entry name" value="AMINOMETHYLTRANSFERASE"/>
    <property type="match status" value="1"/>
</dbReference>
<feature type="domain" description="FAD dependent oxidoreductase central" evidence="5">
    <location>
        <begin position="367"/>
        <end position="422"/>
    </location>
</feature>
<gene>
    <name evidence="6" type="ORF">AFUS01_LOCUS45984</name>
</gene>
<dbReference type="InterPro" id="IPR013977">
    <property type="entry name" value="GcvT_C"/>
</dbReference>
<dbReference type="Proteomes" id="UP000708208">
    <property type="component" value="Unassembled WGS sequence"/>
</dbReference>
<feature type="domain" description="GCVT N-terminal" evidence="3">
    <location>
        <begin position="426"/>
        <end position="609"/>
    </location>
</feature>
<dbReference type="InterPro" id="IPR006076">
    <property type="entry name" value="FAD-dep_OxRdtase"/>
</dbReference>
<evidence type="ECO:0000259" key="4">
    <source>
        <dbReference type="Pfam" id="PF08669"/>
    </source>
</evidence>
<dbReference type="Pfam" id="PF01266">
    <property type="entry name" value="DAO"/>
    <property type="match status" value="1"/>
</dbReference>
<evidence type="ECO:0000313" key="6">
    <source>
        <dbReference type="EMBL" id="CAG7836779.1"/>
    </source>
</evidence>
<dbReference type="OrthoDB" id="429143at2759"/>
<proteinExistence type="inferred from homology"/>
<evidence type="ECO:0008006" key="8">
    <source>
        <dbReference type="Google" id="ProtNLM"/>
    </source>
</evidence>
<dbReference type="PANTHER" id="PTHR43757:SF15">
    <property type="entry name" value="PYRUVATE DEHYDROGENASE PHOSPHATASE REGULATORY SUBUNIT, MITOCHONDRIAL-LIKE"/>
    <property type="match status" value="1"/>
</dbReference>
<evidence type="ECO:0000313" key="7">
    <source>
        <dbReference type="Proteomes" id="UP000708208"/>
    </source>
</evidence>
<feature type="domain" description="FAD dependent oxidoreductase" evidence="2">
    <location>
        <begin position="3"/>
        <end position="363"/>
    </location>
</feature>
<keyword evidence="7" id="KW-1185">Reference proteome</keyword>
<dbReference type="EMBL" id="CAJVCH010571155">
    <property type="protein sequence ID" value="CAG7836779.1"/>
    <property type="molecule type" value="Genomic_DNA"/>
</dbReference>
<dbReference type="InterPro" id="IPR032503">
    <property type="entry name" value="FAO_M"/>
</dbReference>
<dbReference type="GO" id="GO:0005739">
    <property type="term" value="C:mitochondrion"/>
    <property type="evidence" value="ECO:0007669"/>
    <property type="project" value="TreeGrafter"/>
</dbReference>
<organism evidence="6 7">
    <name type="scientific">Allacma fusca</name>
    <dbReference type="NCBI Taxonomy" id="39272"/>
    <lineage>
        <taxon>Eukaryota</taxon>
        <taxon>Metazoa</taxon>
        <taxon>Ecdysozoa</taxon>
        <taxon>Arthropoda</taxon>
        <taxon>Hexapoda</taxon>
        <taxon>Collembola</taxon>
        <taxon>Symphypleona</taxon>
        <taxon>Sminthuridae</taxon>
        <taxon>Allacma</taxon>
    </lineage>
</organism>
<comment type="caution">
    <text evidence="6">The sequence shown here is derived from an EMBL/GenBank/DDBJ whole genome shotgun (WGS) entry which is preliminary data.</text>
</comment>
<reference evidence="6" key="1">
    <citation type="submission" date="2021-06" db="EMBL/GenBank/DDBJ databases">
        <authorList>
            <person name="Hodson N. C."/>
            <person name="Mongue J. A."/>
            <person name="Jaron S. K."/>
        </authorList>
    </citation>
    <scope>NUCLEOTIDE SEQUENCE</scope>
</reference>